<protein>
    <submittedName>
        <fullName evidence="11">Peptidase domain-containing ABC transporter</fullName>
    </submittedName>
</protein>
<organism evidence="11 12">
    <name type="scientific">Rheinheimera tilapiae</name>
    <dbReference type="NCBI Taxonomy" id="875043"/>
    <lineage>
        <taxon>Bacteria</taxon>
        <taxon>Pseudomonadati</taxon>
        <taxon>Pseudomonadota</taxon>
        <taxon>Gammaproteobacteria</taxon>
        <taxon>Chromatiales</taxon>
        <taxon>Chromatiaceae</taxon>
        <taxon>Rheinheimera</taxon>
    </lineage>
</organism>
<dbReference type="PROSITE" id="PS50990">
    <property type="entry name" value="PEPTIDASE_C39"/>
    <property type="match status" value="1"/>
</dbReference>
<dbReference type="Gene3D" id="3.40.50.300">
    <property type="entry name" value="P-loop containing nucleotide triphosphate hydrolases"/>
    <property type="match status" value="1"/>
</dbReference>
<feature type="domain" description="ABC transporter" evidence="8">
    <location>
        <begin position="487"/>
        <end position="699"/>
    </location>
</feature>
<dbReference type="Pfam" id="PF03412">
    <property type="entry name" value="Peptidase_C39"/>
    <property type="match status" value="1"/>
</dbReference>
<evidence type="ECO:0000259" key="8">
    <source>
        <dbReference type="PROSITE" id="PS50893"/>
    </source>
</evidence>
<gene>
    <name evidence="11" type="ORF">ACFFJP_11740</name>
</gene>
<keyword evidence="2 7" id="KW-0812">Transmembrane</keyword>
<dbReference type="PROSITE" id="PS50893">
    <property type="entry name" value="ABC_TRANSPORTER_2"/>
    <property type="match status" value="1"/>
</dbReference>
<keyword evidence="4" id="KW-0067">ATP-binding</keyword>
<dbReference type="InterPro" id="IPR017871">
    <property type="entry name" value="ABC_transporter-like_CS"/>
</dbReference>
<dbReference type="Pfam" id="PF00005">
    <property type="entry name" value="ABC_tran"/>
    <property type="match status" value="1"/>
</dbReference>
<feature type="domain" description="Peptidase C39" evidence="10">
    <location>
        <begin position="21"/>
        <end position="140"/>
    </location>
</feature>
<comment type="caution">
    <text evidence="11">The sequence shown here is derived from an EMBL/GenBank/DDBJ whole genome shotgun (WGS) entry which is preliminary data.</text>
</comment>
<dbReference type="CDD" id="cd18567">
    <property type="entry name" value="ABC_6TM_CvaB_RaxB_like"/>
    <property type="match status" value="1"/>
</dbReference>
<dbReference type="Gene3D" id="1.20.1560.10">
    <property type="entry name" value="ABC transporter type 1, transmembrane domain"/>
    <property type="match status" value="1"/>
</dbReference>
<dbReference type="InterPro" id="IPR039421">
    <property type="entry name" value="Type_1_exporter"/>
</dbReference>
<keyword evidence="12" id="KW-1185">Reference proteome</keyword>
<keyword evidence="3" id="KW-0547">Nucleotide-binding</keyword>
<proteinExistence type="predicted"/>
<evidence type="ECO:0000313" key="11">
    <source>
        <dbReference type="EMBL" id="MFC0048957.1"/>
    </source>
</evidence>
<dbReference type="Gene3D" id="3.90.70.10">
    <property type="entry name" value="Cysteine proteinases"/>
    <property type="match status" value="1"/>
</dbReference>
<sequence length="701" mass="77062">MSQLASQLKLWPAQRLPVLLQSEAAECGIACLGMVAGFYGHHLSIQQLRALFGSSIAGCTMKDLVEFASRLALSGRALKLEPAALGKLQLPAILHWDMNHFVVLKSVRRGKLVIHDPARGERTLSLAEVSEHFTGVALELLPTQDFSQRPADAGLRLRDFWSNISGLKRSVALILSLSLLLQLFTLVAPYYLQLVVDDVLLSADRSLLLVLALGFGLLLIFEISTSVLRAFVLLHFNSAMNIQMAANLLHHLIRLPLSYFEKRQIGDVLSRFGSLQQVRELLTSGVMEAVIDGLMAVAILVVLLWYSPLLCLIVLIALLCYGIVQLLMYHQYRKVSEQQIVAQAQVQSHQIETVRAMQTLKLFSAEAKREASWQHLYVAAANRGIQLGVFNLSFQHINRLLTGIEHVLVIYFGALLVLDGGFSTGMLFAFIAYKSQFMERMSRLIDKGLALKMLNLHFARLADIVATPREDKQGGIAQREIELSGQISVDNLSFSYSSNGALVLQQVSLDVAAGESVAVVGPSGCGKTTLLKLMLGLFTPQQGEVRVDGVTLTQLSQAGYRNQIAAVMQDDQLLSGSIRDNICFFADEPNDEWAQECAKLAAVHEDISRMPMGYHSLIGDMGSALSGGQKQRILLARALYRRPKILFLDEATSHLDMATEAVVSSALQQLQITRIIIAHRPETIASADRVLTLPALQQGPG</sequence>
<feature type="transmembrane region" description="Helical" evidence="7">
    <location>
        <begin position="312"/>
        <end position="329"/>
    </location>
</feature>
<evidence type="ECO:0000256" key="4">
    <source>
        <dbReference type="ARBA" id="ARBA00022840"/>
    </source>
</evidence>
<dbReference type="InterPro" id="IPR003439">
    <property type="entry name" value="ABC_transporter-like_ATP-bd"/>
</dbReference>
<dbReference type="PANTHER" id="PTHR24221">
    <property type="entry name" value="ATP-BINDING CASSETTE SUB-FAMILY B"/>
    <property type="match status" value="1"/>
</dbReference>
<feature type="transmembrane region" description="Helical" evidence="7">
    <location>
        <begin position="207"/>
        <end position="234"/>
    </location>
</feature>
<dbReference type="Proteomes" id="UP001589813">
    <property type="component" value="Unassembled WGS sequence"/>
</dbReference>
<dbReference type="Pfam" id="PF00664">
    <property type="entry name" value="ABC_membrane"/>
    <property type="match status" value="1"/>
</dbReference>
<evidence type="ECO:0000256" key="7">
    <source>
        <dbReference type="SAM" id="Phobius"/>
    </source>
</evidence>
<dbReference type="InterPro" id="IPR011527">
    <property type="entry name" value="ABC1_TM_dom"/>
</dbReference>
<evidence type="ECO:0000256" key="1">
    <source>
        <dbReference type="ARBA" id="ARBA00004651"/>
    </source>
</evidence>
<feature type="transmembrane region" description="Helical" evidence="7">
    <location>
        <begin position="171"/>
        <end position="192"/>
    </location>
</feature>
<keyword evidence="5 7" id="KW-1133">Transmembrane helix</keyword>
<evidence type="ECO:0000256" key="6">
    <source>
        <dbReference type="ARBA" id="ARBA00023136"/>
    </source>
</evidence>
<keyword evidence="6 7" id="KW-0472">Membrane</keyword>
<dbReference type="PANTHER" id="PTHR24221:SF606">
    <property type="entry name" value="COLICIN V SECRETION-PROCESSING ATP-BINDING PROTEIN"/>
    <property type="match status" value="1"/>
</dbReference>
<dbReference type="SMART" id="SM00382">
    <property type="entry name" value="AAA"/>
    <property type="match status" value="1"/>
</dbReference>
<reference evidence="11 12" key="1">
    <citation type="submission" date="2024-09" db="EMBL/GenBank/DDBJ databases">
        <authorList>
            <person name="Sun Q."/>
            <person name="Mori K."/>
        </authorList>
    </citation>
    <scope>NUCLEOTIDE SEQUENCE [LARGE SCALE GENOMIC DNA]</scope>
    <source>
        <strain evidence="11 12">KCTC 23315</strain>
    </source>
</reference>
<dbReference type="InterPro" id="IPR036640">
    <property type="entry name" value="ABC1_TM_sf"/>
</dbReference>
<evidence type="ECO:0000259" key="9">
    <source>
        <dbReference type="PROSITE" id="PS50929"/>
    </source>
</evidence>
<dbReference type="InterPro" id="IPR003593">
    <property type="entry name" value="AAA+_ATPase"/>
</dbReference>
<comment type="subcellular location">
    <subcellularLocation>
        <location evidence="1">Cell membrane</location>
        <topology evidence="1">Multi-pass membrane protein</topology>
    </subcellularLocation>
</comment>
<dbReference type="EMBL" id="JBHLXP010000003">
    <property type="protein sequence ID" value="MFC0048957.1"/>
    <property type="molecule type" value="Genomic_DNA"/>
</dbReference>
<evidence type="ECO:0000256" key="5">
    <source>
        <dbReference type="ARBA" id="ARBA00022989"/>
    </source>
</evidence>
<evidence type="ECO:0000256" key="3">
    <source>
        <dbReference type="ARBA" id="ARBA00022741"/>
    </source>
</evidence>
<dbReference type="PROSITE" id="PS50929">
    <property type="entry name" value="ABC_TM1F"/>
    <property type="match status" value="1"/>
</dbReference>
<feature type="transmembrane region" description="Helical" evidence="7">
    <location>
        <begin position="409"/>
        <end position="433"/>
    </location>
</feature>
<dbReference type="SUPFAM" id="SSF52540">
    <property type="entry name" value="P-loop containing nucleoside triphosphate hydrolases"/>
    <property type="match status" value="1"/>
</dbReference>
<dbReference type="InterPro" id="IPR027417">
    <property type="entry name" value="P-loop_NTPase"/>
</dbReference>
<dbReference type="SUPFAM" id="SSF90123">
    <property type="entry name" value="ABC transporter transmembrane region"/>
    <property type="match status" value="1"/>
</dbReference>
<dbReference type="RefSeq" id="WP_377243946.1">
    <property type="nucleotide sequence ID" value="NZ_JBHLXP010000003.1"/>
</dbReference>
<evidence type="ECO:0000313" key="12">
    <source>
        <dbReference type="Proteomes" id="UP001589813"/>
    </source>
</evidence>
<evidence type="ECO:0000256" key="2">
    <source>
        <dbReference type="ARBA" id="ARBA00022692"/>
    </source>
</evidence>
<feature type="domain" description="ABC transmembrane type-1" evidence="9">
    <location>
        <begin position="172"/>
        <end position="453"/>
    </location>
</feature>
<dbReference type="InterPro" id="IPR005074">
    <property type="entry name" value="Peptidase_C39"/>
</dbReference>
<dbReference type="PROSITE" id="PS00211">
    <property type="entry name" value="ABC_TRANSPORTER_1"/>
    <property type="match status" value="1"/>
</dbReference>
<evidence type="ECO:0000259" key="10">
    <source>
        <dbReference type="PROSITE" id="PS50990"/>
    </source>
</evidence>
<accession>A0ABV6BDT2</accession>
<name>A0ABV6BDT2_9GAMM</name>